<organism evidence="1 2">
    <name type="scientific">Mycena maculata</name>
    <dbReference type="NCBI Taxonomy" id="230809"/>
    <lineage>
        <taxon>Eukaryota</taxon>
        <taxon>Fungi</taxon>
        <taxon>Dikarya</taxon>
        <taxon>Basidiomycota</taxon>
        <taxon>Agaricomycotina</taxon>
        <taxon>Agaricomycetes</taxon>
        <taxon>Agaricomycetidae</taxon>
        <taxon>Agaricales</taxon>
        <taxon>Marasmiineae</taxon>
        <taxon>Mycenaceae</taxon>
        <taxon>Mycena</taxon>
    </lineage>
</organism>
<proteinExistence type="predicted"/>
<evidence type="ECO:0000313" key="2">
    <source>
        <dbReference type="Proteomes" id="UP001215280"/>
    </source>
</evidence>
<dbReference type="EMBL" id="JARJLG010000009">
    <property type="protein sequence ID" value="KAJ7778053.1"/>
    <property type="molecule type" value="Genomic_DNA"/>
</dbReference>
<reference evidence="1" key="1">
    <citation type="submission" date="2023-03" db="EMBL/GenBank/DDBJ databases">
        <title>Massive genome expansion in bonnet fungi (Mycena s.s.) driven by repeated elements and novel gene families across ecological guilds.</title>
        <authorList>
            <consortium name="Lawrence Berkeley National Laboratory"/>
            <person name="Harder C.B."/>
            <person name="Miyauchi S."/>
            <person name="Viragh M."/>
            <person name="Kuo A."/>
            <person name="Thoen E."/>
            <person name="Andreopoulos B."/>
            <person name="Lu D."/>
            <person name="Skrede I."/>
            <person name="Drula E."/>
            <person name="Henrissat B."/>
            <person name="Morin E."/>
            <person name="Kohler A."/>
            <person name="Barry K."/>
            <person name="LaButti K."/>
            <person name="Morin E."/>
            <person name="Salamov A."/>
            <person name="Lipzen A."/>
            <person name="Mereny Z."/>
            <person name="Hegedus B."/>
            <person name="Baldrian P."/>
            <person name="Stursova M."/>
            <person name="Weitz H."/>
            <person name="Taylor A."/>
            <person name="Grigoriev I.V."/>
            <person name="Nagy L.G."/>
            <person name="Martin F."/>
            <person name="Kauserud H."/>
        </authorList>
    </citation>
    <scope>NUCLEOTIDE SEQUENCE</scope>
    <source>
        <strain evidence="1">CBHHK188m</strain>
    </source>
</reference>
<protein>
    <recommendedName>
        <fullName evidence="3">F-box domain-containing protein</fullName>
    </recommendedName>
</protein>
<gene>
    <name evidence="1" type="ORF">DFH07DRAFT_936600</name>
</gene>
<comment type="caution">
    <text evidence="1">The sequence shown here is derived from an EMBL/GenBank/DDBJ whole genome shotgun (WGS) entry which is preliminary data.</text>
</comment>
<accession>A0AAD7K427</accession>
<keyword evidence="2" id="KW-1185">Reference proteome</keyword>
<dbReference type="Proteomes" id="UP001215280">
    <property type="component" value="Unassembled WGS sequence"/>
</dbReference>
<dbReference type="AlphaFoldDB" id="A0AAD7K427"/>
<evidence type="ECO:0008006" key="3">
    <source>
        <dbReference type="Google" id="ProtNLM"/>
    </source>
</evidence>
<name>A0AAD7K427_9AGAR</name>
<sequence length="455" mass="51625">MRTSRDCESSARFSKHYGSLRRFSGLPSSPLTTALRNSRENTRLVPMMPVPHEDPNYYHMARLARVHLLTISQVCSRWHDVALGTSVLWDTFTLHFNLWTGGCAEKSVALLAVGLQRGGRSLLKLNTIGHLTAPTLHLLAAHSERWKRVEFVNCPYSDLQKSAAVKGKLLSLEALTLQVSRRASSLGRMDIFEVAPNLKHFTTPLLTMATPPLHQLATFSELCLHTAEAPMALALVSCASHLLHLELELRLEDPSRLIVPNMPPITFNILALSLSARDCYTREPCLRSFNTIFSVLTLSRLQRLRFWVSWTWSRAYPFEWPHKEFLALSARSSFHTHQQTLQLLFVVITDAELVECLSVLPLLRQLEIADHPGRGYYPELHLISDTLLSSLTLTRTANSTSLVPRLRSFTCLSFLEFDNDMYLNLVLSRLQDSGEFTFATDLIWLPGYERELQMS</sequence>
<evidence type="ECO:0000313" key="1">
    <source>
        <dbReference type="EMBL" id="KAJ7778053.1"/>
    </source>
</evidence>